<evidence type="ECO:0000313" key="2">
    <source>
        <dbReference type="Proteomes" id="UP000075636"/>
    </source>
</evidence>
<gene>
    <name evidence="1" type="ORF">AD945_01320</name>
</gene>
<sequence length="183" mass="20496">MSDITSAASTLQEIVETLGNIYTDPGQYVAQLTYLITQYGYDVNTQSVLATSYDPVFALARRTCLEAIYRAEPSVTWSSSTDAYNFRDTILPMFTAEITYAGQTNETDIFEYFNNAIAEISLDIQTRGYGLPDITTYTTKTSLPPCVIAQQLYGDGTRDDELIMRNAPIRPLFMDLTNEVLSR</sequence>
<dbReference type="PATRIC" id="fig|318683.6.peg.2803"/>
<reference evidence="1 2" key="1">
    <citation type="submission" date="2015-06" db="EMBL/GenBank/DDBJ databases">
        <title>Improved classification and identification of acetic acid bacteria using matrix-assisted laser desorption/ionization time-of-flight mass spectrometry; Gluconobacter nephelii and Gluconobacter uchimurae are later heterotypic synonyms of Gluconobacter japonicus and Gluconobacter oxydans, respectively.</title>
        <authorList>
            <person name="Li L."/>
            <person name="Cleenwerck I."/>
            <person name="De Vuyst L."/>
            <person name="Vandamme P."/>
        </authorList>
    </citation>
    <scope>NUCLEOTIDE SEQUENCE [LARGE SCALE GENOMIC DNA]</scope>
    <source>
        <strain evidence="1 2">LMG 1768</strain>
    </source>
</reference>
<dbReference type="EMBL" id="LHZR01000069">
    <property type="protein sequence ID" value="KXV50769.1"/>
    <property type="molecule type" value="Genomic_DNA"/>
</dbReference>
<dbReference type="AlphaFoldDB" id="A0A149TN40"/>
<organism evidence="1 2">
    <name type="scientific">Gluconobacter albidus</name>
    <dbReference type="NCBI Taxonomy" id="318683"/>
    <lineage>
        <taxon>Bacteria</taxon>
        <taxon>Pseudomonadati</taxon>
        <taxon>Pseudomonadota</taxon>
        <taxon>Alphaproteobacteria</taxon>
        <taxon>Acetobacterales</taxon>
        <taxon>Acetobacteraceae</taxon>
        <taxon>Gluconobacter</taxon>
    </lineage>
</organism>
<comment type="caution">
    <text evidence="1">The sequence shown here is derived from an EMBL/GenBank/DDBJ whole genome shotgun (WGS) entry which is preliminary data.</text>
</comment>
<proteinExistence type="predicted"/>
<accession>A0A149TN40</accession>
<name>A0A149TN40_9PROT</name>
<protein>
    <submittedName>
        <fullName evidence="1">Uncharacterized protein</fullName>
    </submittedName>
</protein>
<dbReference type="OrthoDB" id="7996930at2"/>
<dbReference type="GeneID" id="76195755"/>
<dbReference type="RefSeq" id="WP_062105883.1">
    <property type="nucleotide sequence ID" value="NZ_LHZR01000069.1"/>
</dbReference>
<dbReference type="Proteomes" id="UP000075636">
    <property type="component" value="Unassembled WGS sequence"/>
</dbReference>
<evidence type="ECO:0000313" key="1">
    <source>
        <dbReference type="EMBL" id="KXV50769.1"/>
    </source>
</evidence>